<dbReference type="AlphaFoldDB" id="A0AA95EWM3"/>
<feature type="compositionally biased region" description="Polar residues" evidence="1">
    <location>
        <begin position="235"/>
        <end position="245"/>
    </location>
</feature>
<evidence type="ECO:0000256" key="1">
    <source>
        <dbReference type="SAM" id="MobiDB-lite"/>
    </source>
</evidence>
<reference evidence="2" key="1">
    <citation type="submission" date="2023-03" db="EMBL/GenBank/DDBJ databases">
        <title>Andean soil-derived lignocellulolytic bacterial consortium as a source of novel taxa and putative plastic-active enzymes.</title>
        <authorList>
            <person name="Diaz-Garcia L."/>
            <person name="Chuvochina M."/>
            <person name="Feuerriegel G."/>
            <person name="Bunk B."/>
            <person name="Sproer C."/>
            <person name="Streit W.R."/>
            <person name="Rodriguez L.M."/>
            <person name="Overmann J."/>
            <person name="Jimenez D.J."/>
        </authorList>
    </citation>
    <scope>NUCLEOTIDE SEQUENCE</scope>
    <source>
        <strain evidence="2">MAG 2441</strain>
    </source>
</reference>
<organism evidence="2 3">
    <name type="scientific">Candidatus Cohnella colombiensis</name>
    <dbReference type="NCBI Taxonomy" id="3121368"/>
    <lineage>
        <taxon>Bacteria</taxon>
        <taxon>Bacillati</taxon>
        <taxon>Bacillota</taxon>
        <taxon>Bacilli</taxon>
        <taxon>Bacillales</taxon>
        <taxon>Paenibacillaceae</taxon>
        <taxon>Cohnella</taxon>
    </lineage>
</organism>
<feature type="region of interest" description="Disordered" evidence="1">
    <location>
        <begin position="108"/>
        <end position="127"/>
    </location>
</feature>
<dbReference type="InterPro" id="IPR019076">
    <property type="entry name" value="Spore_lipoprot_YhcN/YlaJ-like"/>
</dbReference>
<dbReference type="Pfam" id="PF09580">
    <property type="entry name" value="Spore_YhcN_YlaJ"/>
    <property type="match status" value="1"/>
</dbReference>
<dbReference type="EMBL" id="CP119317">
    <property type="protein sequence ID" value="WEK54825.1"/>
    <property type="molecule type" value="Genomic_DNA"/>
</dbReference>
<proteinExistence type="predicted"/>
<evidence type="ECO:0000313" key="2">
    <source>
        <dbReference type="EMBL" id="WEK54825.1"/>
    </source>
</evidence>
<gene>
    <name evidence="2" type="ORF">P0Y55_01735</name>
</gene>
<keyword evidence="2" id="KW-0449">Lipoprotein</keyword>
<evidence type="ECO:0000313" key="3">
    <source>
        <dbReference type="Proteomes" id="UP001178662"/>
    </source>
</evidence>
<sequence>MYIYRKMALALLTILLGLITGCNYKDHYQNSNQDYASRASNDPKMMGVRSYGSTNAHPNQHNNRYFEYSSAISTKVASLPGINSAIVFLTDKNAYVGIVMDATATGTKARGGANTREQHSGGSIMGRYDVANESPVEENRKMITPYTPYISQKDSVNISTELRQVIGERVRMAHPRVNEVHISANQEYVNQSFEFVKAIWSGDSNTALIPEFNVLVQYFFGYGDQIPLPLYETQSTRANTSSPSLNGEEALRRSYRQ</sequence>
<dbReference type="Proteomes" id="UP001178662">
    <property type="component" value="Chromosome"/>
</dbReference>
<dbReference type="PROSITE" id="PS51257">
    <property type="entry name" value="PROKAR_LIPOPROTEIN"/>
    <property type="match status" value="1"/>
</dbReference>
<name>A0AA95EWM3_9BACL</name>
<keyword evidence="3" id="KW-1185">Reference proteome</keyword>
<accession>A0AA95EWM3</accession>
<protein>
    <submittedName>
        <fullName evidence="2">YhcN/YlaJ family sporulation lipoprotein</fullName>
    </submittedName>
</protein>
<feature type="region of interest" description="Disordered" evidence="1">
    <location>
        <begin position="235"/>
        <end position="257"/>
    </location>
</feature>